<protein>
    <recommendedName>
        <fullName evidence="1">IrrE N-terminal-like domain-containing protein</fullName>
    </recommendedName>
</protein>
<feature type="domain" description="IrrE N-terminal-like" evidence="1">
    <location>
        <begin position="37"/>
        <end position="110"/>
    </location>
</feature>
<dbReference type="Proteomes" id="UP000027129">
    <property type="component" value="Unassembled WGS sequence"/>
</dbReference>
<dbReference type="InterPro" id="IPR010359">
    <property type="entry name" value="IrrE_HExxH"/>
</dbReference>
<sequence length="149" mass="17419">MYDELSEVIEYLKSIADRFDIEYFWPSALSPSTPPAAKPSKKRIVMNPNWHNEREIPFQFAHEIAHILNADDTNWVYYYQGVHNGVSKLEYETNRQAVRIVLSYFDQDTIEYNPVRFMQAFAIPGHLSNIVNEELCAYCAGTQEKMNFD</sequence>
<name>A0ABR4RQP4_9LACO</name>
<proteinExistence type="predicted"/>
<dbReference type="Pfam" id="PF06114">
    <property type="entry name" value="Peptidase_M78"/>
    <property type="match status" value="1"/>
</dbReference>
<evidence type="ECO:0000313" key="3">
    <source>
        <dbReference type="Proteomes" id="UP000027129"/>
    </source>
</evidence>
<accession>A0ABR4RQP4</accession>
<organism evidence="2 3">
    <name type="scientific">Ligilactobacillus animalis</name>
    <dbReference type="NCBI Taxonomy" id="1605"/>
    <lineage>
        <taxon>Bacteria</taxon>
        <taxon>Bacillati</taxon>
        <taxon>Bacillota</taxon>
        <taxon>Bacilli</taxon>
        <taxon>Lactobacillales</taxon>
        <taxon>Lactobacillaceae</taxon>
        <taxon>Ligilactobacillus</taxon>
    </lineage>
</organism>
<evidence type="ECO:0000259" key="1">
    <source>
        <dbReference type="Pfam" id="PF06114"/>
    </source>
</evidence>
<keyword evidence="3" id="KW-1185">Reference proteome</keyword>
<dbReference type="RefSeq" id="WP_052006326.1">
    <property type="nucleotide sequence ID" value="NZ_CP195054.1"/>
</dbReference>
<gene>
    <name evidence="2" type="ORF">Lani381_0414</name>
</gene>
<dbReference type="EMBL" id="JMHU01000004">
    <property type="protein sequence ID" value="KDA46394.1"/>
    <property type="molecule type" value="Genomic_DNA"/>
</dbReference>
<evidence type="ECO:0000313" key="2">
    <source>
        <dbReference type="EMBL" id="KDA46394.1"/>
    </source>
</evidence>
<comment type="caution">
    <text evidence="2">The sequence shown here is derived from an EMBL/GenBank/DDBJ whole genome shotgun (WGS) entry which is preliminary data.</text>
</comment>
<reference evidence="2 3" key="1">
    <citation type="submission" date="2014-04" db="EMBL/GenBank/DDBJ databases">
        <title>Draft Genome Sequence of Lactobacillus animalis 381-IL-28.</title>
        <authorList>
            <person name="Sturino J.M."/>
            <person name="Rajendran M."/>
            <person name="Altermann E."/>
        </authorList>
    </citation>
    <scope>NUCLEOTIDE SEQUENCE [LARGE SCALE GENOMIC DNA]</scope>
    <source>
        <strain evidence="2 3">381-IL-28</strain>
    </source>
</reference>